<evidence type="ECO:0000313" key="3">
    <source>
        <dbReference type="Proteomes" id="UP000019593"/>
    </source>
</evidence>
<keyword evidence="3" id="KW-1185">Reference proteome</keyword>
<dbReference type="InterPro" id="IPR032676">
    <property type="entry name" value="YkuD_2"/>
</dbReference>
<dbReference type="AlphaFoldDB" id="W8RYF9"/>
<dbReference type="STRING" id="1294273.roselon_00432"/>
<reference evidence="2 3" key="1">
    <citation type="submission" date="2013-03" db="EMBL/GenBank/DDBJ databases">
        <authorList>
            <person name="Fiebig A."/>
            <person name="Goeker M."/>
            <person name="Klenk H.-P.P."/>
        </authorList>
    </citation>
    <scope>NUCLEOTIDE SEQUENCE [LARGE SCALE GENOMIC DNA]</scope>
    <source>
        <strain evidence="3">DSM 19469</strain>
    </source>
</reference>
<dbReference type="KEGG" id="red:roselon_00432"/>
<dbReference type="Proteomes" id="UP000019593">
    <property type="component" value="Chromosome"/>
</dbReference>
<proteinExistence type="predicted"/>
<dbReference type="eggNOG" id="ENOG502ZAG6">
    <property type="taxonomic scope" value="Bacteria"/>
</dbReference>
<evidence type="ECO:0008006" key="4">
    <source>
        <dbReference type="Google" id="ProtNLM"/>
    </source>
</evidence>
<name>W8RYF9_9RHOB</name>
<dbReference type="HOGENOM" id="CLU_830639_0_0_5"/>
<dbReference type="Pfam" id="PF13645">
    <property type="entry name" value="YkuD_2"/>
    <property type="match status" value="1"/>
</dbReference>
<sequence length="321" mass="35032">MTCLSLRLRIAISMALTATFATPVTADIPAWLDQHVGTDEGQIAPIVLQRARALYQDQVREAGITNPCYLAMDATRPSTSSSGAPNPRFYVICEAEESFRAVSSGYGSGRSLPQADFSNERECAENFSNAEGSNLTMGGAYLTAETRTSFKGYFSEAGERVPFHRTFLLFDGMGETDNARERAIGGHMAMFLRWQCRFSNPDSPNADADGFVPYGRLVNYTGGRSNGCTTWSEDVSRDIIDLVEGDPTTLYIYPESRDIAAVAEAVANGAALSGEGPYWNATCLGAIGTPRFWPRETLQPIINAWRQSLPQQPPLELPICP</sequence>
<feature type="signal peptide" evidence="1">
    <location>
        <begin position="1"/>
        <end position="26"/>
    </location>
</feature>
<protein>
    <recommendedName>
        <fullName evidence="4">YkuD domain-containing protein</fullName>
    </recommendedName>
</protein>
<feature type="chain" id="PRO_5004915226" description="YkuD domain-containing protein" evidence="1">
    <location>
        <begin position="27"/>
        <end position="321"/>
    </location>
</feature>
<evidence type="ECO:0000313" key="2">
    <source>
        <dbReference type="EMBL" id="AHM02877.1"/>
    </source>
</evidence>
<dbReference type="RefSeq" id="WP_025310783.1">
    <property type="nucleotide sequence ID" value="NZ_CP004372.1"/>
</dbReference>
<keyword evidence="1" id="KW-0732">Signal</keyword>
<evidence type="ECO:0000256" key="1">
    <source>
        <dbReference type="SAM" id="SignalP"/>
    </source>
</evidence>
<gene>
    <name evidence="2" type="ORF">roselon_00432</name>
</gene>
<dbReference type="OrthoDB" id="7735097at2"/>
<dbReference type="EMBL" id="CP004372">
    <property type="protein sequence ID" value="AHM02877.1"/>
    <property type="molecule type" value="Genomic_DNA"/>
</dbReference>
<dbReference type="PATRIC" id="fig|1294273.3.peg.424"/>
<organism evidence="2 3">
    <name type="scientific">Roseicyclus elongatus DSM 19469</name>
    <dbReference type="NCBI Taxonomy" id="1294273"/>
    <lineage>
        <taxon>Bacteria</taxon>
        <taxon>Pseudomonadati</taxon>
        <taxon>Pseudomonadota</taxon>
        <taxon>Alphaproteobacteria</taxon>
        <taxon>Rhodobacterales</taxon>
        <taxon>Roseobacteraceae</taxon>
        <taxon>Roseicyclus</taxon>
    </lineage>
</organism>
<accession>W8RYF9</accession>